<feature type="disulfide bond" evidence="14">
    <location>
        <begin position="65"/>
        <end position="69"/>
    </location>
</feature>
<dbReference type="PANTHER" id="PTHR11177">
    <property type="entry name" value="CHITINASE"/>
    <property type="match status" value="1"/>
</dbReference>
<evidence type="ECO:0000256" key="11">
    <source>
        <dbReference type="ARBA" id="ARBA00023277"/>
    </source>
</evidence>
<dbReference type="InterPro" id="IPR001002">
    <property type="entry name" value="Chitin-bd_1"/>
</dbReference>
<sequence>MAVSWGATLRNFVVILCCLCIYDVEAKDEECGELAGGATCPLNVCCSKWGFCGTTAEFCDTAQGCVSNCGTGFKPNTPWEYDVRNTIIGYWEAWKSSQAGCGKRTAEANIPLGSLSHINTAFAYIQPKTFKIQTIDGIGIEHFQAVTNLKVKSPSTKVWISIGGWSFSDNGTATQPLWSELSSTEANRRKFILGLETFMLQWGFDGVDLDWEYPAAGDRRGKQEDTRNYVFLCQDIKDYFASRGRRWGLSFTAPASYWYMKNFAIKEMADTVDFVNLMTYDMHDSWDSRSNWIGPRVYAHTNMTEIDDALQLLWRNNVTADKVNLGLGFYGRTYTLKDPNCATPGCEFKQAGRAGPCTGQDGYLSYAEIKNIVKQSGTKPVHDEETMTKYMRYDKDQWVSFDDPETIKQKVAYANNIGFRGLFIWAIDQDTQDYELLAATLGDKKLGYFGKVGGSDWTSFSTSGCTLSPCGKRCGPGLQKIDDVLCESGNKDKRSDLCCPLDGSPDPDFCEWRTGEILLFNIGCVFPAANACQRDELLIAKSKFYKVKIPGGGEQDEVCPLSSSGASYCCKRDETGPRVCDGWKGSCVAVKGKTVPEACSAGQKVVTYRTKGCGRGMVEPFCCSASVDLGKLACHWNQAQPPDCNNDVCGQGEVDFGRQEGGGGNHECIITAPATYGQGPRRGDGAVGTERVNPRLCCNQDALRINVRTLPVAVENLFPEDQLKKLPKDSVTDFSLFTDSTMGGQTKASGSTDPNKNSFAWHIIDGPENEVTTIDKRDGSHWELWNCAEHHHEERQSAHMVCTEAAGSATSNCDRIWLGGVAGTVIKMPKGCGPGKYAVAVSLEPAADELPPPHINIRTVGRHSFHKPTVFKLTFDYDFSVLQQRGSKNTLIRIDYSDNPGYWAEVVEARPGNRKTKRELLQEIDDVHDGNWHSWLDHNFNLERRDTADHELHQLHKRWFSFEVDKWISRLKKVETEYTAIRHRVRDIYTYTLFDETKVCESGFGRKELHARLHASMNVDIESSAQLTIIGNLGNLKSFDQSYATLRNKGSVDVVIDFQAYAKLSFGSLENEIAGFAPLGASVIIPGIVTIGPQFKLLGGLKGAMEVHANAQFQVRLAKWDFAQTYPFKGANPYNKENLGILDNGQDGSDQRVSNQTLGPQWSWDAGASGSIEVHLTPQITFGITWNERLNVPNAGINFGVDTYGRVYGEASISKETDVSYCYGVDVGYQVYVSTYAPTLFPKMPNLNQRWDVHGKDYPILKSKDNCGSSGGGARRRDLELSHYAHFPSSGSRVVPGNLADLPGPSLSKEELASP</sequence>
<keyword evidence="12 15" id="KW-0326">Glycosidase</keyword>
<evidence type="ECO:0000256" key="7">
    <source>
        <dbReference type="ARBA" id="ARBA00022729"/>
    </source>
</evidence>
<evidence type="ECO:0000259" key="17">
    <source>
        <dbReference type="PROSITE" id="PS50941"/>
    </source>
</evidence>
<dbReference type="SUPFAM" id="SSF54556">
    <property type="entry name" value="Chitinase insertion domain"/>
    <property type="match status" value="1"/>
</dbReference>
<dbReference type="InterPro" id="IPR011583">
    <property type="entry name" value="Chitinase_II/V-like_cat"/>
</dbReference>
<feature type="disulfide bond" evidence="14">
    <location>
        <begin position="31"/>
        <end position="46"/>
    </location>
</feature>
<dbReference type="Gene3D" id="3.30.60.10">
    <property type="entry name" value="Endochitinase-like"/>
    <property type="match status" value="1"/>
</dbReference>
<dbReference type="SMART" id="SM00270">
    <property type="entry name" value="ChtBD1"/>
    <property type="match status" value="1"/>
</dbReference>
<feature type="signal peptide" evidence="16">
    <location>
        <begin position="1"/>
        <end position="26"/>
    </location>
</feature>
<dbReference type="CDD" id="cd06921">
    <property type="entry name" value="ChtBD1_GH19_hevein"/>
    <property type="match status" value="1"/>
</dbReference>
<feature type="disulfide bond" evidence="14">
    <location>
        <begin position="40"/>
        <end position="52"/>
    </location>
</feature>
<evidence type="ECO:0000256" key="2">
    <source>
        <dbReference type="ARBA" id="ARBA00004613"/>
    </source>
</evidence>
<dbReference type="Proteomes" id="UP001239445">
    <property type="component" value="Unassembled WGS sequence"/>
</dbReference>
<dbReference type="GO" id="GO:0005576">
    <property type="term" value="C:extracellular region"/>
    <property type="evidence" value="ECO:0007669"/>
    <property type="project" value="UniProtKB-SubCell"/>
</dbReference>
<keyword evidence="11" id="KW-0119">Carbohydrate metabolism</keyword>
<evidence type="ECO:0000256" key="1">
    <source>
        <dbReference type="ARBA" id="ARBA00000822"/>
    </source>
</evidence>
<keyword evidence="6 14" id="KW-0147">Chitin-binding</keyword>
<feature type="disulfide bond" evidence="14">
    <location>
        <begin position="45"/>
        <end position="59"/>
    </location>
</feature>
<evidence type="ECO:0000256" key="12">
    <source>
        <dbReference type="ARBA" id="ARBA00023295"/>
    </source>
</evidence>
<dbReference type="PROSITE" id="PS50941">
    <property type="entry name" value="CHIT_BIND_I_2"/>
    <property type="match status" value="1"/>
</dbReference>
<dbReference type="EMBL" id="MU839832">
    <property type="protein sequence ID" value="KAK1756634.1"/>
    <property type="molecule type" value="Genomic_DNA"/>
</dbReference>
<dbReference type="GO" id="GO:0008061">
    <property type="term" value="F:chitin binding"/>
    <property type="evidence" value="ECO:0007669"/>
    <property type="project" value="UniProtKB-UniRule"/>
</dbReference>
<dbReference type="GO" id="GO:0000272">
    <property type="term" value="P:polysaccharide catabolic process"/>
    <property type="evidence" value="ECO:0007669"/>
    <property type="project" value="UniProtKB-KW"/>
</dbReference>
<evidence type="ECO:0000256" key="16">
    <source>
        <dbReference type="SAM" id="SignalP"/>
    </source>
</evidence>
<proteinExistence type="inferred from homology"/>
<comment type="caution">
    <text evidence="19">The sequence shown here is derived from an EMBL/GenBank/DDBJ whole genome shotgun (WGS) entry which is preliminary data.</text>
</comment>
<keyword evidence="10" id="KW-0325">Glycoprotein</keyword>
<comment type="catalytic activity">
    <reaction evidence="1">
        <text>Random endo-hydrolysis of N-acetyl-beta-D-glucosaminide (1-&gt;4)-beta-linkages in chitin and chitodextrins.</text>
        <dbReference type="EC" id="3.2.1.14"/>
    </reaction>
</comment>
<evidence type="ECO:0000256" key="4">
    <source>
        <dbReference type="ARBA" id="ARBA00012729"/>
    </source>
</evidence>
<dbReference type="Pfam" id="PF00704">
    <property type="entry name" value="Glyco_hydro_18"/>
    <property type="match status" value="1"/>
</dbReference>
<dbReference type="GO" id="GO:0006032">
    <property type="term" value="P:chitin catabolic process"/>
    <property type="evidence" value="ECO:0007669"/>
    <property type="project" value="UniProtKB-KW"/>
</dbReference>
<keyword evidence="9" id="KW-0146">Chitin degradation</keyword>
<comment type="similarity">
    <text evidence="3">Belongs to the glycosyl hydrolase 18 family. Chitinase class V subfamily.</text>
</comment>
<evidence type="ECO:0000256" key="6">
    <source>
        <dbReference type="ARBA" id="ARBA00022669"/>
    </source>
</evidence>
<dbReference type="FunFam" id="3.10.50.10:FF:000003">
    <property type="entry name" value="Class V chitinase CHIT5b"/>
    <property type="match status" value="1"/>
</dbReference>
<comment type="subcellular location">
    <subcellularLocation>
        <location evidence="2">Secreted</location>
    </subcellularLocation>
</comment>
<dbReference type="EC" id="3.2.1.14" evidence="4"/>
<reference evidence="19" key="1">
    <citation type="submission" date="2023-06" db="EMBL/GenBank/DDBJ databases">
        <title>Genome-scale phylogeny and comparative genomics of the fungal order Sordariales.</title>
        <authorList>
            <consortium name="Lawrence Berkeley National Laboratory"/>
            <person name="Hensen N."/>
            <person name="Bonometti L."/>
            <person name="Westerberg I."/>
            <person name="Brannstrom I.O."/>
            <person name="Guillou S."/>
            <person name="Cros-Aarteil S."/>
            <person name="Calhoun S."/>
            <person name="Haridas S."/>
            <person name="Kuo A."/>
            <person name="Mondo S."/>
            <person name="Pangilinan J."/>
            <person name="Riley R."/>
            <person name="Labutti K."/>
            <person name="Andreopoulos B."/>
            <person name="Lipzen A."/>
            <person name="Chen C."/>
            <person name="Yanf M."/>
            <person name="Daum C."/>
            <person name="Ng V."/>
            <person name="Clum A."/>
            <person name="Steindorff A."/>
            <person name="Ohm R."/>
            <person name="Martin F."/>
            <person name="Silar P."/>
            <person name="Natvig D."/>
            <person name="Lalanne C."/>
            <person name="Gautier V."/>
            <person name="Ament-Velasquez S.L."/>
            <person name="Kruys A."/>
            <person name="Hutchinson M.I."/>
            <person name="Powell A.J."/>
            <person name="Barry K."/>
            <person name="Miller A.N."/>
            <person name="Grigoriev I.V."/>
            <person name="Debuchy R."/>
            <person name="Gladieux P."/>
            <person name="Thoren M.H."/>
            <person name="Johannesson H."/>
        </authorList>
    </citation>
    <scope>NUCLEOTIDE SEQUENCE</scope>
    <source>
        <strain evidence="19">PSN4</strain>
    </source>
</reference>
<dbReference type="Gene3D" id="3.20.20.80">
    <property type="entry name" value="Glycosidases"/>
    <property type="match status" value="1"/>
</dbReference>
<dbReference type="InterPro" id="IPR029070">
    <property type="entry name" value="Chitinase_insertion_sf"/>
</dbReference>
<evidence type="ECO:0000256" key="5">
    <source>
        <dbReference type="ARBA" id="ARBA00022525"/>
    </source>
</evidence>
<evidence type="ECO:0000313" key="20">
    <source>
        <dbReference type="Proteomes" id="UP001239445"/>
    </source>
</evidence>
<keyword evidence="13" id="KW-0624">Polysaccharide degradation</keyword>
<keyword evidence="8 15" id="KW-0378">Hydrolase</keyword>
<evidence type="ECO:0000313" key="19">
    <source>
        <dbReference type="EMBL" id="KAK1756634.1"/>
    </source>
</evidence>
<organism evidence="19 20">
    <name type="scientific">Echria macrotheca</name>
    <dbReference type="NCBI Taxonomy" id="438768"/>
    <lineage>
        <taxon>Eukaryota</taxon>
        <taxon>Fungi</taxon>
        <taxon>Dikarya</taxon>
        <taxon>Ascomycota</taxon>
        <taxon>Pezizomycotina</taxon>
        <taxon>Sordariomycetes</taxon>
        <taxon>Sordariomycetidae</taxon>
        <taxon>Sordariales</taxon>
        <taxon>Schizotheciaceae</taxon>
        <taxon>Echria</taxon>
    </lineage>
</organism>
<dbReference type="SUPFAM" id="SSF57016">
    <property type="entry name" value="Plant lectins/antimicrobial peptides"/>
    <property type="match status" value="1"/>
</dbReference>
<keyword evidence="20" id="KW-1185">Reference proteome</keyword>
<feature type="chain" id="PRO_5042497530" description="chitinase" evidence="16">
    <location>
        <begin position="27"/>
        <end position="1315"/>
    </location>
</feature>
<dbReference type="Pfam" id="PF00187">
    <property type="entry name" value="Chitin_bind_1"/>
    <property type="match status" value="1"/>
</dbReference>
<feature type="domain" description="Chitin-binding type-1" evidence="17">
    <location>
        <begin position="28"/>
        <end position="71"/>
    </location>
</feature>
<keyword evidence="7 16" id="KW-0732">Signal</keyword>
<dbReference type="InterPro" id="IPR036861">
    <property type="entry name" value="Endochitinase-like_sf"/>
</dbReference>
<dbReference type="SMART" id="SM00636">
    <property type="entry name" value="Glyco_18"/>
    <property type="match status" value="1"/>
</dbReference>
<keyword evidence="14" id="KW-1015">Disulfide bond</keyword>
<dbReference type="InterPro" id="IPR001579">
    <property type="entry name" value="Glyco_hydro_18_chit_AS"/>
</dbReference>
<dbReference type="PROSITE" id="PS01095">
    <property type="entry name" value="GH18_1"/>
    <property type="match status" value="1"/>
</dbReference>
<evidence type="ECO:0000256" key="3">
    <source>
        <dbReference type="ARBA" id="ARBA00008682"/>
    </source>
</evidence>
<dbReference type="InterPro" id="IPR017853">
    <property type="entry name" value="GH"/>
</dbReference>
<feature type="domain" description="GH18" evidence="18">
    <location>
        <begin position="85"/>
        <end position="447"/>
    </location>
</feature>
<name>A0AAJ0BG63_9PEZI</name>
<evidence type="ECO:0000259" key="18">
    <source>
        <dbReference type="PROSITE" id="PS51910"/>
    </source>
</evidence>
<evidence type="ECO:0000256" key="13">
    <source>
        <dbReference type="ARBA" id="ARBA00023326"/>
    </source>
</evidence>
<evidence type="ECO:0000256" key="15">
    <source>
        <dbReference type="RuleBase" id="RU000489"/>
    </source>
</evidence>
<dbReference type="InterPro" id="IPR050314">
    <property type="entry name" value="Glycosyl_Hydrlase_18"/>
</dbReference>
<evidence type="ECO:0000256" key="9">
    <source>
        <dbReference type="ARBA" id="ARBA00023024"/>
    </source>
</evidence>
<dbReference type="Gene3D" id="3.10.50.10">
    <property type="match status" value="1"/>
</dbReference>
<dbReference type="PANTHER" id="PTHR11177:SF397">
    <property type="entry name" value="CHITINASE"/>
    <property type="match status" value="1"/>
</dbReference>
<dbReference type="GO" id="GO:0008843">
    <property type="term" value="F:endochitinase activity"/>
    <property type="evidence" value="ECO:0007669"/>
    <property type="project" value="UniProtKB-EC"/>
</dbReference>
<dbReference type="SUPFAM" id="SSF51445">
    <property type="entry name" value="(Trans)glycosidases"/>
    <property type="match status" value="1"/>
</dbReference>
<dbReference type="PROSITE" id="PS51910">
    <property type="entry name" value="GH18_2"/>
    <property type="match status" value="1"/>
</dbReference>
<keyword evidence="5" id="KW-0964">Secreted</keyword>
<evidence type="ECO:0000256" key="14">
    <source>
        <dbReference type="PROSITE-ProRule" id="PRU00261"/>
    </source>
</evidence>
<dbReference type="InterPro" id="IPR018371">
    <property type="entry name" value="Chitin-binding_1_CS"/>
</dbReference>
<gene>
    <name evidence="19" type="ORF">QBC47DRAFT_413149</name>
</gene>
<dbReference type="PROSITE" id="PS00026">
    <property type="entry name" value="CHIT_BIND_I_1"/>
    <property type="match status" value="1"/>
</dbReference>
<protein>
    <recommendedName>
        <fullName evidence="4">chitinase</fullName>
        <ecNumber evidence="4">3.2.1.14</ecNumber>
    </recommendedName>
</protein>
<accession>A0AAJ0BG63</accession>
<evidence type="ECO:0000256" key="10">
    <source>
        <dbReference type="ARBA" id="ARBA00023180"/>
    </source>
</evidence>
<dbReference type="InterPro" id="IPR001223">
    <property type="entry name" value="Glyco_hydro18_cat"/>
</dbReference>
<evidence type="ECO:0000256" key="8">
    <source>
        <dbReference type="ARBA" id="ARBA00022801"/>
    </source>
</evidence>